<dbReference type="AlphaFoldDB" id="L0GSA4"/>
<dbReference type="KEGG" id="tmb:Thimo_0794"/>
<gene>
    <name evidence="2" type="ORF">Thimo_0794</name>
</gene>
<dbReference type="EMBL" id="CP003051">
    <property type="protein sequence ID" value="AGA89633.1"/>
    <property type="molecule type" value="Genomic_DNA"/>
</dbReference>
<name>L0GSA4_9GAMM</name>
<sequence length="933" mass="98718">MTNPGSSHCGSCAGIALATPQPIDNPPGQPAIAYRTGVHATFKASLLARLSSPALPALAGLTRRDDADFSVALCDGLACLLDVLTFYQERIANECLLRTATERRSILELGRLIGYQLAPGVAAATHLAFELREVPGDAAQAPDPVTIPAGTRVQSVAGQDEQAQTFETVEAIEARVEWNALRVRTETPWQPQAGDTELWLSGAAVRLAPGDALLIVGAERLADPGSERWDIRVLTEVEADPENARTRLRWEQPLGSIYPPVAPAAAGVEVHVFRQRAALFGHNAPDPNLFGNADSNLAELIDTRSSPWHWEDFALDPDALDLDPDNPRITAGSWIALVSNVLGRGRAGLPGYTELYRAARVAHLTRSDFGLSAKVTRIRPDTDENLTAKRFDLRRTLVLAESESLAPAPRPVVAPVYGARLRLARRTEGLRPGRAIALGGPRQRLRIAPHVAGLVLAGDDGTTMPLAAGDELSLLAAPERLAGGKALALEPDAFDAAVGDAAVVLRLTLLDRGGRTGRLEARGSQVRLAAVGEDDPPVTEIAFIATDPTAVVHERDHTVLRLAEPLANVYARAELRINANCAAATHGETVAEIVGSGDAQVANARLALRQGPLTFVSASTPSGRRAALALRANDLLWEEVPSLYERGPIERVFALAIDEQGRARLRFGDGVEGARLPGGDHNVRAVYRKGLGLAGNLPPGRLTTLLSRPLGVSGVTNPAPATGGEDPETEAQARDNAPLTVRTLDRAVSVRDYRDFARAFAGIAKAHALWLAHGPARGLFITVAGERGAAVPEGSDTYRFLRAALTRYGDPALALRLASFCAATFRLGLAVKVADAADADLVLPALAARLGAAFGFAARDFGQGVSVDEVVAVAQSVAGVAAVHVAELQRSDVAEPVFAARLFAEVPRSGDDSPRPAELLTLDDAALALEQLP</sequence>
<proteinExistence type="predicted"/>
<reference evidence="2 3" key="1">
    <citation type="submission" date="2011-09" db="EMBL/GenBank/DDBJ databases">
        <title>Complete sequence of chromosome of Thioflavicoccus mobilis 8321.</title>
        <authorList>
            <consortium name="US DOE Joint Genome Institute"/>
            <person name="Lucas S."/>
            <person name="Han J."/>
            <person name="Lapidus A."/>
            <person name="Cheng J.-F."/>
            <person name="Goodwin L."/>
            <person name="Pitluck S."/>
            <person name="Peters L."/>
            <person name="Ovchinnikova G."/>
            <person name="Lu M."/>
            <person name="Detter J.C."/>
            <person name="Han C."/>
            <person name="Tapia R."/>
            <person name="Land M."/>
            <person name="Hauser L."/>
            <person name="Kyrpides N."/>
            <person name="Ivanova N."/>
            <person name="Pagani I."/>
            <person name="Vogl K."/>
            <person name="Liu Z."/>
            <person name="Imhoff J."/>
            <person name="Thiel V."/>
            <person name="Frigaard N.-U."/>
            <person name="Bryant D."/>
            <person name="Woyke T."/>
        </authorList>
    </citation>
    <scope>NUCLEOTIDE SEQUENCE [LARGE SCALE GENOMIC DNA]</scope>
    <source>
        <strain evidence="2 3">8321</strain>
    </source>
</reference>
<keyword evidence="3" id="KW-1185">Reference proteome</keyword>
<dbReference type="NCBIfam" id="TIGR02243">
    <property type="entry name" value="putative baseplate assembly protein"/>
    <property type="match status" value="1"/>
</dbReference>
<feature type="region of interest" description="Disordered" evidence="1">
    <location>
        <begin position="713"/>
        <end position="735"/>
    </location>
</feature>
<accession>L0GSA4</accession>
<dbReference type="HOGENOM" id="CLU_003211_0_0_6"/>
<protein>
    <submittedName>
        <fullName evidence="2">Uncharacterized protein</fullName>
    </submittedName>
</protein>
<dbReference type="STRING" id="765912.Thimo_0794"/>
<dbReference type="Proteomes" id="UP000010816">
    <property type="component" value="Chromosome"/>
</dbReference>
<dbReference type="PATRIC" id="fig|765912.4.peg.780"/>
<evidence type="ECO:0000256" key="1">
    <source>
        <dbReference type="SAM" id="MobiDB-lite"/>
    </source>
</evidence>
<dbReference type="InterPro" id="IPR011749">
    <property type="entry name" value="CHP02243"/>
</dbReference>
<evidence type="ECO:0000313" key="2">
    <source>
        <dbReference type="EMBL" id="AGA89633.1"/>
    </source>
</evidence>
<organism evidence="2 3">
    <name type="scientific">Thioflavicoccus mobilis 8321</name>
    <dbReference type="NCBI Taxonomy" id="765912"/>
    <lineage>
        <taxon>Bacteria</taxon>
        <taxon>Pseudomonadati</taxon>
        <taxon>Pseudomonadota</taxon>
        <taxon>Gammaproteobacteria</taxon>
        <taxon>Chromatiales</taxon>
        <taxon>Chromatiaceae</taxon>
        <taxon>Thioflavicoccus</taxon>
    </lineage>
</organism>
<dbReference type="eggNOG" id="COG2375">
    <property type="taxonomic scope" value="Bacteria"/>
</dbReference>
<evidence type="ECO:0000313" key="3">
    <source>
        <dbReference type="Proteomes" id="UP000010816"/>
    </source>
</evidence>